<sequence length="66" mass="7741">MYMVLIGWLYVVLMLAVAQNSLWATFSILFFLGFLPTLFIARMTRRKLRKRQESAREQANTGKTLE</sequence>
<gene>
    <name evidence="2" type="ORF">DFR38_10239</name>
</gene>
<organism evidence="2 3">
    <name type="scientific">Aquitalea magnusonii</name>
    <dbReference type="NCBI Taxonomy" id="332411"/>
    <lineage>
        <taxon>Bacteria</taxon>
        <taxon>Pseudomonadati</taxon>
        <taxon>Pseudomonadota</taxon>
        <taxon>Betaproteobacteria</taxon>
        <taxon>Neisseriales</taxon>
        <taxon>Chromobacteriaceae</taxon>
        <taxon>Aquitalea</taxon>
    </lineage>
</organism>
<accession>A0A318JKX5</accession>
<keyword evidence="3" id="KW-1185">Reference proteome</keyword>
<dbReference type="AlphaFoldDB" id="A0A318JKX5"/>
<keyword evidence="1" id="KW-0472">Membrane</keyword>
<evidence type="ECO:0000313" key="3">
    <source>
        <dbReference type="Proteomes" id="UP000248395"/>
    </source>
</evidence>
<evidence type="ECO:0000313" key="2">
    <source>
        <dbReference type="EMBL" id="PXX50392.1"/>
    </source>
</evidence>
<dbReference type="EMBL" id="QJKC01000002">
    <property type="protein sequence ID" value="PXX50392.1"/>
    <property type="molecule type" value="Genomic_DNA"/>
</dbReference>
<evidence type="ECO:0008006" key="4">
    <source>
        <dbReference type="Google" id="ProtNLM"/>
    </source>
</evidence>
<feature type="transmembrane region" description="Helical" evidence="1">
    <location>
        <begin position="28"/>
        <end position="44"/>
    </location>
</feature>
<protein>
    <recommendedName>
        <fullName evidence="4">Transmembrane protein</fullName>
    </recommendedName>
</protein>
<keyword evidence="1" id="KW-0812">Transmembrane</keyword>
<name>A0A318JKX5_9NEIS</name>
<reference evidence="2 3" key="1">
    <citation type="submission" date="2018-05" db="EMBL/GenBank/DDBJ databases">
        <title>Genomic Encyclopedia of Type Strains, Phase IV (KMG-IV): sequencing the most valuable type-strain genomes for metagenomic binning, comparative biology and taxonomic classification.</title>
        <authorList>
            <person name="Goeker M."/>
        </authorList>
    </citation>
    <scope>NUCLEOTIDE SEQUENCE [LARGE SCALE GENOMIC DNA]</scope>
    <source>
        <strain evidence="2 3">DSM 25134</strain>
    </source>
</reference>
<dbReference type="OrthoDB" id="8565731at2"/>
<proteinExistence type="predicted"/>
<dbReference type="Proteomes" id="UP000248395">
    <property type="component" value="Unassembled WGS sequence"/>
</dbReference>
<comment type="caution">
    <text evidence="2">The sequence shown here is derived from an EMBL/GenBank/DDBJ whole genome shotgun (WGS) entry which is preliminary data.</text>
</comment>
<keyword evidence="1" id="KW-1133">Transmembrane helix</keyword>
<evidence type="ECO:0000256" key="1">
    <source>
        <dbReference type="SAM" id="Phobius"/>
    </source>
</evidence>